<sequence length="189" mass="20775">MREYAVLITVLTSALFSAHAQQVYKCGNTYSQTPCAPDAKAVDIRASDGCESAQNRYRSDCFDKRWAESDKESAKLSKEIALGKLRVQKLIDENGPITPPSDATLARNYEACQAAIRTKLKDPDSAKFDAFTRSAKAAPALDYPTWHAAIVYSGLVNAKNSYGGYTGSKFAWCAFDLAEQRILFTRGPD</sequence>
<gene>
    <name evidence="2" type="ordered locus">Daci_3428</name>
</gene>
<accession>A9C2C2</accession>
<dbReference type="HOGENOM" id="CLU_1432415_0_0_4"/>
<dbReference type="AlphaFoldDB" id="A9C2C2"/>
<proteinExistence type="predicted"/>
<name>A9C2C2_DELAS</name>
<evidence type="ECO:0000313" key="3">
    <source>
        <dbReference type="Proteomes" id="UP000000784"/>
    </source>
</evidence>
<protein>
    <recommendedName>
        <fullName evidence="4">DUF1311 domain-containing protein</fullName>
    </recommendedName>
</protein>
<organism evidence="2 3">
    <name type="scientific">Delftia acidovorans (strain DSM 14801 / SPH-1)</name>
    <dbReference type="NCBI Taxonomy" id="398578"/>
    <lineage>
        <taxon>Bacteria</taxon>
        <taxon>Pseudomonadati</taxon>
        <taxon>Pseudomonadota</taxon>
        <taxon>Betaproteobacteria</taxon>
        <taxon>Burkholderiales</taxon>
        <taxon>Comamonadaceae</taxon>
        <taxon>Delftia</taxon>
    </lineage>
</organism>
<feature type="signal peptide" evidence="1">
    <location>
        <begin position="1"/>
        <end position="20"/>
    </location>
</feature>
<evidence type="ECO:0000313" key="2">
    <source>
        <dbReference type="EMBL" id="ABX36066.1"/>
    </source>
</evidence>
<reference evidence="3" key="2">
    <citation type="submission" date="2007-11" db="EMBL/GenBank/DDBJ databases">
        <title>Complete sequence of Delftia acidovorans DSM 14801 / SPH-1.</title>
        <authorList>
            <person name="Copeland A."/>
            <person name="Lucas S."/>
            <person name="Lapidus A."/>
            <person name="Barry K."/>
            <person name="Glavina del Rio T."/>
            <person name="Dalin E."/>
            <person name="Tice H."/>
            <person name="Pitluck S."/>
            <person name="Lowry S."/>
            <person name="Clum A."/>
            <person name="Schmutz J."/>
            <person name="Larimer F."/>
            <person name="Land M."/>
            <person name="Hauser L."/>
            <person name="Kyrpides N."/>
            <person name="Kim E."/>
            <person name="Schleheck D."/>
            <person name="Richardson P."/>
        </authorList>
    </citation>
    <scope>NUCLEOTIDE SEQUENCE [LARGE SCALE GENOMIC DNA]</scope>
    <source>
        <strain evidence="3">DSM 14801 / SPH-1</strain>
    </source>
</reference>
<dbReference type="RefSeq" id="WP_012205266.1">
    <property type="nucleotide sequence ID" value="NC_010002.1"/>
</dbReference>
<reference evidence="2 3" key="1">
    <citation type="journal article" date="2004" name="Appl. Environ. Microbiol.">
        <title>Mineralization of individual congeners of linear alkylbenzenesulfonate by defined pairs of heterotrophic bacteria.</title>
        <authorList>
            <person name="Schleheck D."/>
            <person name="Knepper T.P."/>
            <person name="Fischer K."/>
            <person name="Cook A.M."/>
        </authorList>
    </citation>
    <scope>NUCLEOTIDE SEQUENCE [LARGE SCALE GENOMIC DNA]</scope>
    <source>
        <strain evidence="3">DSM 14801 / SPH-1</strain>
    </source>
</reference>
<dbReference type="Proteomes" id="UP000000784">
    <property type="component" value="Chromosome"/>
</dbReference>
<dbReference type="GeneID" id="43131530"/>
<evidence type="ECO:0000256" key="1">
    <source>
        <dbReference type="SAM" id="SignalP"/>
    </source>
</evidence>
<dbReference type="EMBL" id="CP000884">
    <property type="protein sequence ID" value="ABX36066.1"/>
    <property type="molecule type" value="Genomic_DNA"/>
</dbReference>
<dbReference type="KEGG" id="dac:Daci_3428"/>
<keyword evidence="1" id="KW-0732">Signal</keyword>
<feature type="chain" id="PRO_5002732778" description="DUF1311 domain-containing protein" evidence="1">
    <location>
        <begin position="21"/>
        <end position="189"/>
    </location>
</feature>
<evidence type="ECO:0008006" key="4">
    <source>
        <dbReference type="Google" id="ProtNLM"/>
    </source>
</evidence>
<keyword evidence="3" id="KW-1185">Reference proteome</keyword>